<feature type="non-terminal residue" evidence="2">
    <location>
        <position position="1"/>
    </location>
</feature>
<sequence length="380" mass="42087">TRIGAVTKKLWSKNAKGKTVIWPKKSDFYPLSLLSPSLSLSSLSLSPARNPPAAPLSSSSSSRRYTPSRSPPWVPSGPPPCRRHNLTDLNPGAALSWPENMFSDGGSFEATRTSSSKFSFVSPPNRSSKAPGARQDCKRDLRRVKVARTICHRNTRDPPPGHSKPPHHHVEIFGISQNTGETLSKFRQKSKGSLKKEFETRRVKRSFVPDIARCRTRTGLGSNSKVEIGSGPVIIVIVKRSKEGEEKTKTLKLKSLFHIFAYMLLEDMILELPRLLLRTQQWDIELSQYDILYRSKTAIKAQVLADFVAEFTPSAEEEKLVNQKKESSKADGTSAEPSQPRDMWHLRLDGASNQKRAGAGVVITTPDGTLGFSASNNEAE</sequence>
<gene>
    <name evidence="2" type="ORF">Prudu_021381</name>
</gene>
<evidence type="ECO:0000256" key="1">
    <source>
        <dbReference type="SAM" id="MobiDB-lite"/>
    </source>
</evidence>
<evidence type="ECO:0000313" key="2">
    <source>
        <dbReference type="EMBL" id="BBH09001.1"/>
    </source>
</evidence>
<dbReference type="PANTHER" id="PTHR48475">
    <property type="entry name" value="RIBONUCLEASE H"/>
    <property type="match status" value="1"/>
</dbReference>
<dbReference type="PANTHER" id="PTHR48475:SF2">
    <property type="entry name" value="RIBONUCLEASE H"/>
    <property type="match status" value="1"/>
</dbReference>
<reference evidence="2" key="1">
    <citation type="journal article" date="2019" name="Science">
        <title>Mutation of a bHLH transcription factor allowed almond domestication.</title>
        <authorList>
            <person name="Sanchez-Perez R."/>
            <person name="Pavan S."/>
            <person name="Mazzeo R."/>
            <person name="Moldovan C."/>
            <person name="Aiese Cigliano R."/>
            <person name="Del Cueto J."/>
            <person name="Ricciardi F."/>
            <person name="Lotti C."/>
            <person name="Ricciardi L."/>
            <person name="Dicenta F."/>
            <person name="Lopez-Marques R.L."/>
            <person name="Lindberg Moller B."/>
        </authorList>
    </citation>
    <scope>NUCLEOTIDE SEQUENCE</scope>
</reference>
<feature type="region of interest" description="Disordered" evidence="1">
    <location>
        <begin position="113"/>
        <end position="138"/>
    </location>
</feature>
<dbReference type="AlphaFoldDB" id="A0A4Y1RXB6"/>
<accession>A0A4Y1RXB6</accession>
<feature type="compositionally biased region" description="Basic and acidic residues" evidence="1">
    <location>
        <begin position="318"/>
        <end position="329"/>
    </location>
</feature>
<dbReference type="EMBL" id="AP019304">
    <property type="protein sequence ID" value="BBH09001.1"/>
    <property type="molecule type" value="Genomic_DNA"/>
</dbReference>
<feature type="region of interest" description="Disordered" evidence="1">
    <location>
        <begin position="43"/>
        <end position="92"/>
    </location>
</feature>
<feature type="region of interest" description="Disordered" evidence="1">
    <location>
        <begin position="318"/>
        <end position="346"/>
    </location>
</feature>
<protein>
    <submittedName>
        <fullName evidence="2">Uncharacterized protein</fullName>
    </submittedName>
</protein>
<proteinExistence type="predicted"/>
<feature type="compositionally biased region" description="Pro residues" evidence="1">
    <location>
        <begin position="69"/>
        <end position="80"/>
    </location>
</feature>
<name>A0A4Y1RXB6_PRUDU</name>
<feature type="compositionally biased region" description="Low complexity" evidence="1">
    <location>
        <begin position="55"/>
        <end position="68"/>
    </location>
</feature>
<organism evidence="2">
    <name type="scientific">Prunus dulcis</name>
    <name type="common">Almond</name>
    <name type="synonym">Amygdalus dulcis</name>
    <dbReference type="NCBI Taxonomy" id="3755"/>
    <lineage>
        <taxon>Eukaryota</taxon>
        <taxon>Viridiplantae</taxon>
        <taxon>Streptophyta</taxon>
        <taxon>Embryophyta</taxon>
        <taxon>Tracheophyta</taxon>
        <taxon>Spermatophyta</taxon>
        <taxon>Magnoliopsida</taxon>
        <taxon>eudicotyledons</taxon>
        <taxon>Gunneridae</taxon>
        <taxon>Pentapetalae</taxon>
        <taxon>rosids</taxon>
        <taxon>fabids</taxon>
        <taxon>Rosales</taxon>
        <taxon>Rosaceae</taxon>
        <taxon>Amygdaloideae</taxon>
        <taxon>Amygdaleae</taxon>
        <taxon>Prunus</taxon>
    </lineage>
</organism>
<feature type="compositionally biased region" description="Polar residues" evidence="1">
    <location>
        <begin position="113"/>
        <end position="128"/>
    </location>
</feature>